<gene>
    <name evidence="1" type="ORF">GMARGA_LOCUS30351</name>
</gene>
<proteinExistence type="predicted"/>
<dbReference type="PANTHER" id="PTHR46954:SF1">
    <property type="entry name" value="C2H2-TYPE DOMAIN-CONTAINING PROTEIN"/>
    <property type="match status" value="1"/>
</dbReference>
<name>A0ABN7WFX0_GIGMA</name>
<dbReference type="EMBL" id="CAJVQB010042581">
    <property type="protein sequence ID" value="CAG8830526.1"/>
    <property type="molecule type" value="Genomic_DNA"/>
</dbReference>
<accession>A0ABN7WFX0</accession>
<feature type="non-terminal residue" evidence="1">
    <location>
        <position position="1"/>
    </location>
</feature>
<evidence type="ECO:0000313" key="1">
    <source>
        <dbReference type="EMBL" id="CAG8830526.1"/>
    </source>
</evidence>
<sequence length="240" mass="27474">KEYHYPAWVSVTRVSCDKTKEHSDEYYCLASIKGARQFAQTFSDIFIIVSQDDKSEIGLGIPVVHHQLITHTKDISSLVSNDQYFGILKINNNIKSILILLVGRGPNENPCYFKNIQSYCKPFRKFNLDYLTVHMHALEQSKYNPVERGMSILSSKLAGIILPINHFGNHLDSQGKTIDTKLAAQNFAMLAYIAKYKYLLHPSPHRRPKKNQHTSSELVVEFAYSKEIDNFGTLHSEQNR</sequence>
<protein>
    <submittedName>
        <fullName evidence="1">13953_t:CDS:1</fullName>
    </submittedName>
</protein>
<dbReference type="PANTHER" id="PTHR46954">
    <property type="entry name" value="C2H2-TYPE DOMAIN-CONTAINING PROTEIN"/>
    <property type="match status" value="1"/>
</dbReference>
<reference evidence="1 2" key="1">
    <citation type="submission" date="2021-06" db="EMBL/GenBank/DDBJ databases">
        <authorList>
            <person name="Kallberg Y."/>
            <person name="Tangrot J."/>
            <person name="Rosling A."/>
        </authorList>
    </citation>
    <scope>NUCLEOTIDE SEQUENCE [LARGE SCALE GENOMIC DNA]</scope>
    <source>
        <strain evidence="1 2">120-4 pot B 10/14</strain>
    </source>
</reference>
<keyword evidence="2" id="KW-1185">Reference proteome</keyword>
<dbReference type="Proteomes" id="UP000789901">
    <property type="component" value="Unassembled WGS sequence"/>
</dbReference>
<organism evidence="1 2">
    <name type="scientific">Gigaspora margarita</name>
    <dbReference type="NCBI Taxonomy" id="4874"/>
    <lineage>
        <taxon>Eukaryota</taxon>
        <taxon>Fungi</taxon>
        <taxon>Fungi incertae sedis</taxon>
        <taxon>Mucoromycota</taxon>
        <taxon>Glomeromycotina</taxon>
        <taxon>Glomeromycetes</taxon>
        <taxon>Diversisporales</taxon>
        <taxon>Gigasporaceae</taxon>
        <taxon>Gigaspora</taxon>
    </lineage>
</organism>
<evidence type="ECO:0000313" key="2">
    <source>
        <dbReference type="Proteomes" id="UP000789901"/>
    </source>
</evidence>
<comment type="caution">
    <text evidence="1">The sequence shown here is derived from an EMBL/GenBank/DDBJ whole genome shotgun (WGS) entry which is preliminary data.</text>
</comment>